<protein>
    <recommendedName>
        <fullName evidence="9">Regulator of SigK</fullName>
    </recommendedName>
    <alternativeName>
        <fullName evidence="8">Sigma-K anti-sigma factor RskA</fullName>
    </alternativeName>
</protein>
<evidence type="ECO:0000256" key="2">
    <source>
        <dbReference type="ARBA" id="ARBA00022475"/>
    </source>
</evidence>
<dbReference type="GO" id="GO:0005886">
    <property type="term" value="C:plasma membrane"/>
    <property type="evidence" value="ECO:0007669"/>
    <property type="project" value="UniProtKB-SubCell"/>
</dbReference>
<dbReference type="InterPro" id="IPR041916">
    <property type="entry name" value="Anti_sigma_zinc_sf"/>
</dbReference>
<evidence type="ECO:0000313" key="14">
    <source>
        <dbReference type="EMBL" id="TXG89732.1"/>
    </source>
</evidence>
<dbReference type="Gene3D" id="1.10.10.1320">
    <property type="entry name" value="Anti-sigma factor, zinc-finger domain"/>
    <property type="match status" value="1"/>
</dbReference>
<dbReference type="Proteomes" id="UP000471120">
    <property type="component" value="Unassembled WGS sequence"/>
</dbReference>
<dbReference type="InterPro" id="IPR018764">
    <property type="entry name" value="RskA_C"/>
</dbReference>
<evidence type="ECO:0000256" key="11">
    <source>
        <dbReference type="SAM" id="Phobius"/>
    </source>
</evidence>
<evidence type="ECO:0000256" key="10">
    <source>
        <dbReference type="SAM" id="MobiDB-lite"/>
    </source>
</evidence>
<feature type="transmembrane region" description="Helical" evidence="11">
    <location>
        <begin position="117"/>
        <end position="139"/>
    </location>
</feature>
<dbReference type="InterPro" id="IPR051474">
    <property type="entry name" value="Anti-sigma-K/W_factor"/>
</dbReference>
<dbReference type="Pfam" id="PF22618">
    <property type="entry name" value="RskA_N"/>
    <property type="match status" value="1"/>
</dbReference>
<evidence type="ECO:0000256" key="5">
    <source>
        <dbReference type="ARBA" id="ARBA00023015"/>
    </source>
</evidence>
<comment type="subcellular location">
    <subcellularLocation>
        <location evidence="1">Cell membrane</location>
        <topology evidence="1">Single-pass membrane protein</topology>
    </subcellularLocation>
</comment>
<dbReference type="Pfam" id="PF10099">
    <property type="entry name" value="RskA_C"/>
    <property type="match status" value="1"/>
</dbReference>
<evidence type="ECO:0000259" key="13">
    <source>
        <dbReference type="Pfam" id="PF22618"/>
    </source>
</evidence>
<dbReference type="PANTHER" id="PTHR37461">
    <property type="entry name" value="ANTI-SIGMA-K FACTOR RSKA"/>
    <property type="match status" value="1"/>
</dbReference>
<evidence type="ECO:0000256" key="1">
    <source>
        <dbReference type="ARBA" id="ARBA00004162"/>
    </source>
</evidence>
<keyword evidence="7" id="KW-0804">Transcription</keyword>
<dbReference type="PANTHER" id="PTHR37461:SF1">
    <property type="entry name" value="ANTI-SIGMA-K FACTOR RSKA"/>
    <property type="match status" value="1"/>
</dbReference>
<dbReference type="GO" id="GO:0016989">
    <property type="term" value="F:sigma factor antagonist activity"/>
    <property type="evidence" value="ECO:0007669"/>
    <property type="project" value="TreeGrafter"/>
</dbReference>
<evidence type="ECO:0000256" key="3">
    <source>
        <dbReference type="ARBA" id="ARBA00022692"/>
    </source>
</evidence>
<evidence type="ECO:0000256" key="8">
    <source>
        <dbReference type="ARBA" id="ARBA00029829"/>
    </source>
</evidence>
<keyword evidence="2" id="KW-1003">Cell membrane</keyword>
<keyword evidence="6 11" id="KW-0472">Membrane</keyword>
<proteinExistence type="predicted"/>
<dbReference type="GO" id="GO:0006417">
    <property type="term" value="P:regulation of translation"/>
    <property type="evidence" value="ECO:0007669"/>
    <property type="project" value="TreeGrafter"/>
</dbReference>
<reference evidence="14 15" key="1">
    <citation type="submission" date="2018-07" db="EMBL/GenBank/DDBJ databases">
        <title>Genome sequence of Rhodococcus rhodnii ATCC 35071 from Rhodnius prolixus.</title>
        <authorList>
            <person name="Patel V."/>
            <person name="Vogel K.J."/>
        </authorList>
    </citation>
    <scope>NUCLEOTIDE SEQUENCE [LARGE SCALE GENOMIC DNA]</scope>
    <source>
        <strain evidence="14 15">ATCC 35071</strain>
    </source>
</reference>
<sequence length="265" mass="27387">MTELHDTAPGEPTDLQELAPLYALDAVDDAERREIDTLVARAPREERERFEAIVRDTRETMAAQSAATAQTPPRHVFERVLAGIAAAGSPTPPIESGHSDTESPPPTDLAARRRTRFALAIAAAAAVVVVAIGAVSVVLGSDPDPGPAPAPSVTEQVLAAPDMRMVSVPVEGGTAVVVSSAQHDAGVLMMNDVPPPPDGSAYQLWLLGEGHSPRSAGVMEPGDVGPATTAVVEGIEGSNALAFTVEPPGGSPQPTSDPFAYLRFG</sequence>
<feature type="domain" description="Anti-sigma K factor RskA C-terminal" evidence="12">
    <location>
        <begin position="121"/>
        <end position="258"/>
    </location>
</feature>
<dbReference type="EMBL" id="QRCM01000001">
    <property type="protein sequence ID" value="TXG89732.1"/>
    <property type="molecule type" value="Genomic_DNA"/>
</dbReference>
<dbReference type="AlphaFoldDB" id="A0A6P2CBM2"/>
<comment type="caution">
    <text evidence="14">The sequence shown here is derived from an EMBL/GenBank/DDBJ whole genome shotgun (WGS) entry which is preliminary data.</text>
</comment>
<evidence type="ECO:0000256" key="4">
    <source>
        <dbReference type="ARBA" id="ARBA00022989"/>
    </source>
</evidence>
<evidence type="ECO:0000256" key="6">
    <source>
        <dbReference type="ARBA" id="ARBA00023136"/>
    </source>
</evidence>
<feature type="region of interest" description="Disordered" evidence="10">
    <location>
        <begin position="87"/>
        <end position="108"/>
    </location>
</feature>
<accession>A0A6P2CBM2</accession>
<keyword evidence="5" id="KW-0805">Transcription regulation</keyword>
<evidence type="ECO:0000256" key="9">
    <source>
        <dbReference type="ARBA" id="ARBA00030803"/>
    </source>
</evidence>
<evidence type="ECO:0000256" key="7">
    <source>
        <dbReference type="ARBA" id="ARBA00023163"/>
    </source>
</evidence>
<dbReference type="InterPro" id="IPR053877">
    <property type="entry name" value="RskA_N"/>
</dbReference>
<feature type="domain" description="Anti-sigma-K factor RskA N-terminal" evidence="13">
    <location>
        <begin position="15"/>
        <end position="62"/>
    </location>
</feature>
<gene>
    <name evidence="14" type="ORF">DW322_05275</name>
</gene>
<evidence type="ECO:0000259" key="12">
    <source>
        <dbReference type="Pfam" id="PF10099"/>
    </source>
</evidence>
<organism evidence="14 15">
    <name type="scientific">Rhodococcus rhodnii</name>
    <dbReference type="NCBI Taxonomy" id="38312"/>
    <lineage>
        <taxon>Bacteria</taxon>
        <taxon>Bacillati</taxon>
        <taxon>Actinomycetota</taxon>
        <taxon>Actinomycetes</taxon>
        <taxon>Mycobacteriales</taxon>
        <taxon>Nocardiaceae</taxon>
        <taxon>Rhodococcus</taxon>
    </lineage>
</organism>
<evidence type="ECO:0000313" key="15">
    <source>
        <dbReference type="Proteomes" id="UP000471120"/>
    </source>
</evidence>
<keyword evidence="3 11" id="KW-0812">Transmembrane</keyword>
<keyword evidence="4 11" id="KW-1133">Transmembrane helix</keyword>
<dbReference type="RefSeq" id="WP_010837887.1">
    <property type="nucleotide sequence ID" value="NZ_QRCM01000001.1"/>
</dbReference>
<name>A0A6P2CBM2_9NOCA</name>